<dbReference type="Pfam" id="PF13349">
    <property type="entry name" value="DUF4097"/>
    <property type="match status" value="1"/>
</dbReference>
<keyword evidence="2" id="KW-0472">Membrane</keyword>
<evidence type="ECO:0000313" key="5">
    <source>
        <dbReference type="Proteomes" id="UP000237752"/>
    </source>
</evidence>
<feature type="transmembrane region" description="Helical" evidence="2">
    <location>
        <begin position="28"/>
        <end position="51"/>
    </location>
</feature>
<dbReference type="RefSeq" id="WP_146135370.1">
    <property type="nucleotide sequence ID" value="NZ_PVUE01000009.1"/>
</dbReference>
<organism evidence="4 5">
    <name type="scientific">Antricoccus suffuscus</name>
    <dbReference type="NCBI Taxonomy" id="1629062"/>
    <lineage>
        <taxon>Bacteria</taxon>
        <taxon>Bacillati</taxon>
        <taxon>Actinomycetota</taxon>
        <taxon>Actinomycetes</taxon>
        <taxon>Geodermatophilales</taxon>
        <taxon>Antricoccaceae</taxon>
        <taxon>Antricoccus</taxon>
    </lineage>
</organism>
<comment type="caution">
    <text evidence="4">The sequence shown here is derived from an EMBL/GenBank/DDBJ whole genome shotgun (WGS) entry which is preliminary data.</text>
</comment>
<dbReference type="EMBL" id="PVUE01000009">
    <property type="protein sequence ID" value="PRZ41460.1"/>
    <property type="molecule type" value="Genomic_DNA"/>
</dbReference>
<dbReference type="InterPro" id="IPR025164">
    <property type="entry name" value="Toastrack_DUF4097"/>
</dbReference>
<dbReference type="PANTHER" id="PTHR34094:SF1">
    <property type="entry name" value="PROTEIN FAM185A"/>
    <property type="match status" value="1"/>
</dbReference>
<dbReference type="PANTHER" id="PTHR34094">
    <property type="match status" value="1"/>
</dbReference>
<reference evidence="4 5" key="1">
    <citation type="submission" date="2018-03" db="EMBL/GenBank/DDBJ databases">
        <title>Genomic Encyclopedia of Archaeal and Bacterial Type Strains, Phase II (KMG-II): from individual species to whole genera.</title>
        <authorList>
            <person name="Goeker M."/>
        </authorList>
    </citation>
    <scope>NUCLEOTIDE SEQUENCE [LARGE SCALE GENOMIC DNA]</scope>
    <source>
        <strain evidence="4 5">DSM 100065</strain>
    </source>
</reference>
<keyword evidence="2" id="KW-1133">Transmembrane helix</keyword>
<feature type="region of interest" description="Disordered" evidence="1">
    <location>
        <begin position="1"/>
        <end position="22"/>
    </location>
</feature>
<evidence type="ECO:0000259" key="3">
    <source>
        <dbReference type="Pfam" id="PF13349"/>
    </source>
</evidence>
<evidence type="ECO:0000256" key="1">
    <source>
        <dbReference type="SAM" id="MobiDB-lite"/>
    </source>
</evidence>
<accession>A0A2T0ZYP0</accession>
<keyword evidence="2" id="KW-0812">Transmembrane</keyword>
<proteinExistence type="predicted"/>
<dbReference type="Proteomes" id="UP000237752">
    <property type="component" value="Unassembled WGS sequence"/>
</dbReference>
<feature type="domain" description="DUF4097" evidence="3">
    <location>
        <begin position="142"/>
        <end position="270"/>
    </location>
</feature>
<evidence type="ECO:0000313" key="4">
    <source>
        <dbReference type="EMBL" id="PRZ41460.1"/>
    </source>
</evidence>
<protein>
    <submittedName>
        <fullName evidence="4">Putative adhesin</fullName>
    </submittedName>
</protein>
<dbReference type="AlphaFoldDB" id="A0A2T0ZYP0"/>
<evidence type="ECO:0000256" key="2">
    <source>
        <dbReference type="SAM" id="Phobius"/>
    </source>
</evidence>
<feature type="compositionally biased region" description="Basic and acidic residues" evidence="1">
    <location>
        <begin position="1"/>
        <end position="16"/>
    </location>
</feature>
<keyword evidence="5" id="KW-1185">Reference proteome</keyword>
<dbReference type="OrthoDB" id="4331847at2"/>
<sequence length="294" mass="30578">MTTTMYRHDYDPDVRAADNPSPETRRGWIIAGSVLTVLAIAGALLQMYLLVSLRTGSDSKNYPGAISALTVSNVSSSDIQIIADDSVDGARVERSMHWSGTSSDEPHSTSVLTDGVLKIGDECAGTSNCNIDYRIYVSPDIKVDAQTSSGDLDLRGVHGDVVAKANSGDVRLTGIEGAVEVSADSGDVTLTDIDGNVDTKANSGNIRASGIRAKVFTAHADSGDIRVDLTKDADNISVSASSGSIYLTVPGLTPYDVQASASSGSTAVDIPVDNGSARPLIAKADSGDVRIDKN</sequence>
<gene>
    <name evidence="4" type="ORF">CLV47_1097</name>
</gene>
<name>A0A2T0ZYP0_9ACTN</name>